<dbReference type="GO" id="GO:0005783">
    <property type="term" value="C:endoplasmic reticulum"/>
    <property type="evidence" value="ECO:0007669"/>
    <property type="project" value="TreeGrafter"/>
</dbReference>
<dbReference type="GO" id="GO:0004602">
    <property type="term" value="F:glutathione peroxidase activity"/>
    <property type="evidence" value="ECO:0007669"/>
    <property type="project" value="TreeGrafter"/>
</dbReference>
<sequence>MSTIALTLPTAFPVVGLGIVSTVFLNLYQQFLVIKARKESGVSYPTLYVSEADAKADAKKMKYQCTQRANQNTLESVPFVLSLLLFLGLFHPRAATGFTLSWVIGRIAYTNGYSTGIAANRTKGVVGKLQYIGLLGLIFGSLYTAGEKTYALYF</sequence>
<dbReference type="OrthoDB" id="410651at2759"/>
<evidence type="ECO:0000256" key="3">
    <source>
        <dbReference type="ARBA" id="ARBA00022989"/>
    </source>
</evidence>
<evidence type="ECO:0008006" key="8">
    <source>
        <dbReference type="Google" id="ProtNLM"/>
    </source>
</evidence>
<keyword evidence="4 5" id="KW-0472">Membrane</keyword>
<name>A0A427YHU2_9TREE</name>
<dbReference type="GO" id="GO:0004364">
    <property type="term" value="F:glutathione transferase activity"/>
    <property type="evidence" value="ECO:0007669"/>
    <property type="project" value="TreeGrafter"/>
</dbReference>
<evidence type="ECO:0000256" key="5">
    <source>
        <dbReference type="SAM" id="Phobius"/>
    </source>
</evidence>
<feature type="transmembrane region" description="Helical" evidence="5">
    <location>
        <begin position="6"/>
        <end position="28"/>
    </location>
</feature>
<evidence type="ECO:0000313" key="7">
    <source>
        <dbReference type="Proteomes" id="UP000279259"/>
    </source>
</evidence>
<dbReference type="Proteomes" id="UP000279259">
    <property type="component" value="Unassembled WGS sequence"/>
</dbReference>
<protein>
    <recommendedName>
        <fullName evidence="8">Microsomal glutathione S-transferase 3</fullName>
    </recommendedName>
</protein>
<keyword evidence="3 5" id="KW-1133">Transmembrane helix</keyword>
<dbReference type="STRING" id="1890683.A0A427YHU2"/>
<evidence type="ECO:0000313" key="6">
    <source>
        <dbReference type="EMBL" id="RSH90649.1"/>
    </source>
</evidence>
<proteinExistence type="predicted"/>
<accession>A0A427YHU2</accession>
<dbReference type="GO" id="GO:0005635">
    <property type="term" value="C:nuclear envelope"/>
    <property type="evidence" value="ECO:0007669"/>
    <property type="project" value="TreeGrafter"/>
</dbReference>
<gene>
    <name evidence="6" type="ORF">EHS25_001254</name>
</gene>
<organism evidence="6 7">
    <name type="scientific">Saitozyma podzolica</name>
    <dbReference type="NCBI Taxonomy" id="1890683"/>
    <lineage>
        <taxon>Eukaryota</taxon>
        <taxon>Fungi</taxon>
        <taxon>Dikarya</taxon>
        <taxon>Basidiomycota</taxon>
        <taxon>Agaricomycotina</taxon>
        <taxon>Tremellomycetes</taxon>
        <taxon>Tremellales</taxon>
        <taxon>Trimorphomycetaceae</taxon>
        <taxon>Saitozyma</taxon>
    </lineage>
</organism>
<dbReference type="GO" id="GO:0016020">
    <property type="term" value="C:membrane"/>
    <property type="evidence" value="ECO:0007669"/>
    <property type="project" value="UniProtKB-SubCell"/>
</dbReference>
<dbReference type="Pfam" id="PF01124">
    <property type="entry name" value="MAPEG"/>
    <property type="match status" value="1"/>
</dbReference>
<dbReference type="PANTHER" id="PTHR10250:SF26">
    <property type="entry name" value="GLUTATHIONE S-TRANSFERASE 3, MITOCHONDRIAL"/>
    <property type="match status" value="1"/>
</dbReference>
<reference evidence="6 7" key="1">
    <citation type="submission" date="2018-11" db="EMBL/GenBank/DDBJ databases">
        <title>Genome sequence of Saitozyma podzolica DSM 27192.</title>
        <authorList>
            <person name="Aliyu H."/>
            <person name="Gorte O."/>
            <person name="Ochsenreither K."/>
        </authorList>
    </citation>
    <scope>NUCLEOTIDE SEQUENCE [LARGE SCALE GENOMIC DNA]</scope>
    <source>
        <strain evidence="6 7">DSM 27192</strain>
    </source>
</reference>
<comment type="caution">
    <text evidence="6">The sequence shown here is derived from an EMBL/GenBank/DDBJ whole genome shotgun (WGS) entry which is preliminary data.</text>
</comment>
<keyword evidence="7" id="KW-1185">Reference proteome</keyword>
<dbReference type="AlphaFoldDB" id="A0A427YHU2"/>
<feature type="transmembrane region" description="Helical" evidence="5">
    <location>
        <begin position="129"/>
        <end position="146"/>
    </location>
</feature>
<dbReference type="InterPro" id="IPR050997">
    <property type="entry name" value="MAPEG"/>
</dbReference>
<evidence type="ECO:0000256" key="1">
    <source>
        <dbReference type="ARBA" id="ARBA00004141"/>
    </source>
</evidence>
<evidence type="ECO:0000256" key="4">
    <source>
        <dbReference type="ARBA" id="ARBA00023136"/>
    </source>
</evidence>
<dbReference type="InterPro" id="IPR023352">
    <property type="entry name" value="MAPEG-like_dom_sf"/>
</dbReference>
<dbReference type="SUPFAM" id="SSF161084">
    <property type="entry name" value="MAPEG domain-like"/>
    <property type="match status" value="1"/>
</dbReference>
<dbReference type="EMBL" id="RSCD01000010">
    <property type="protein sequence ID" value="RSH90649.1"/>
    <property type="molecule type" value="Genomic_DNA"/>
</dbReference>
<dbReference type="InterPro" id="IPR001129">
    <property type="entry name" value="Membr-assoc_MAPEG"/>
</dbReference>
<keyword evidence="2 5" id="KW-0812">Transmembrane</keyword>
<dbReference type="Gene3D" id="1.20.120.550">
    <property type="entry name" value="Membrane associated eicosanoid/glutathione metabolism-like domain"/>
    <property type="match status" value="1"/>
</dbReference>
<evidence type="ECO:0000256" key="2">
    <source>
        <dbReference type="ARBA" id="ARBA00022692"/>
    </source>
</evidence>
<dbReference type="PANTHER" id="PTHR10250">
    <property type="entry name" value="MICROSOMAL GLUTATHIONE S-TRANSFERASE"/>
    <property type="match status" value="1"/>
</dbReference>
<comment type="subcellular location">
    <subcellularLocation>
        <location evidence="1">Membrane</location>
        <topology evidence="1">Multi-pass membrane protein</topology>
    </subcellularLocation>
</comment>